<gene>
    <name evidence="6" type="ORF">GGD88_001984</name>
</gene>
<dbReference type="Pfam" id="PF06744">
    <property type="entry name" value="IcmF_C"/>
    <property type="match status" value="1"/>
</dbReference>
<feature type="transmembrane region" description="Helical" evidence="1">
    <location>
        <begin position="12"/>
        <end position="38"/>
    </location>
</feature>
<dbReference type="RefSeq" id="WP_184434884.1">
    <property type="nucleotide sequence ID" value="NZ_JACIGI010000014.1"/>
</dbReference>
<feature type="domain" description="IcmF-related" evidence="3">
    <location>
        <begin position="514"/>
        <end position="815"/>
    </location>
</feature>
<evidence type="ECO:0000259" key="4">
    <source>
        <dbReference type="Pfam" id="PF14331"/>
    </source>
</evidence>
<feature type="domain" description="Type VI secretion system component TssM1 N-terminal" evidence="4">
    <location>
        <begin position="195"/>
        <end position="455"/>
    </location>
</feature>
<dbReference type="EMBL" id="JACIGI010000014">
    <property type="protein sequence ID" value="MBB4286257.1"/>
    <property type="molecule type" value="Genomic_DNA"/>
</dbReference>
<feature type="domain" description="Type VI secretion system IcmF C-terminal" evidence="2">
    <location>
        <begin position="1114"/>
        <end position="1218"/>
    </location>
</feature>
<dbReference type="NCBIfam" id="TIGR03348">
    <property type="entry name" value="VI_IcmF"/>
    <property type="match status" value="1"/>
</dbReference>
<protein>
    <submittedName>
        <fullName evidence="6">Type VI secretion system protein ImpL</fullName>
    </submittedName>
</protein>
<keyword evidence="1" id="KW-1133">Transmembrane helix</keyword>
<evidence type="ECO:0000259" key="5">
    <source>
        <dbReference type="Pfam" id="PF21070"/>
    </source>
</evidence>
<organism evidence="6 7">
    <name type="scientific">Roseospira goensis</name>
    <dbReference type="NCBI Taxonomy" id="391922"/>
    <lineage>
        <taxon>Bacteria</taxon>
        <taxon>Pseudomonadati</taxon>
        <taxon>Pseudomonadota</taxon>
        <taxon>Alphaproteobacteria</taxon>
        <taxon>Rhodospirillales</taxon>
        <taxon>Rhodospirillaceae</taxon>
        <taxon>Roseospira</taxon>
    </lineage>
</organism>
<feature type="transmembrane region" description="Helical" evidence="1">
    <location>
        <begin position="44"/>
        <end position="67"/>
    </location>
</feature>
<dbReference type="Pfam" id="PF14331">
    <property type="entry name" value="IcmF-related_N"/>
    <property type="match status" value="1"/>
</dbReference>
<keyword evidence="1" id="KW-0812">Transmembrane</keyword>
<sequence>MSKIASILKSGWFIGLIGTLFLILLVWLLGPLIGFGSARPLEGIAARLLVSLILLVIWAGFVVWGVLRRRKRQAALVEGVAANAAAGGDAGPEVEALRKGLERALGELQRMRRKDGKSGRQYLYELPWYMIIGPPGSGKTTALLNSGLGFPLGTDPQQAKVSGAGGTRNCDWWFTDEAVLLDTAGRYTTQDSDAAVDAAAWGGFLGILRKARPRQPVNGLIVAISVSDILTASEQERRAHALSIRKRIAELYDQLGLRLPVYVLLTKVDLVAGFVEFFADMRRDDRAQVWGMTFPFRDPKRDEGADPLDLFPGEFDLLLERLEQRRVDRLHQEDDYARAGLIAGFPLQVASLREPVMQVLEEAFRAGRYEEPVLLRGVYFTSGTQEGTPIDRVMAGLAGRFGVPPARFGAFRGQGRSYFITRLLREVLFQEAGMVGRNRAVERRQRLIRGGAIAAAAVVLLTAVGLWTWSTIVNLDLMARVTDGLAQYRTQVAQIIPGDGETMVVESSDLLPVLPPLETLRTLPTGYAEKDAPRPTGSGFGLYQGDKLAQQTRTAYREALNSLLLPRLTYRLREMLVQAQETEALYGLLKMYLMVGGQGPVNPALLRQWAHFDATRRYPGARNEPARTAIDGHVAALTEATLRTMPVDGPLVQRTREILQRQPLAERAYALIRNSRAAKALPEWRVIDAAGPAGRRVFVRRSGAGLDEGIDGFYTYDGFHTVFLPSLVDVAREVASESWVLGAAATLDDAQIRLLERDLAALYMDDYVAEWDGLLGDIAIKPFETANEATEVLAILSGANSPLRNVLYEAAQQTRLARPEADGGISGAIAGLTAGGSATQQAETVEQAASEARQVTQTLGLGTGALSTIERLAGIFSDTSFTGGGGGIGGGLGSGAASERALPGQFVNDRFRALHEYVLAMDGGAPPLDGTIRQLEQAYNELRRVADGGGSLAAMTGVAGGGGGGGGVDAVRRLEDEAAQVPAPLAGWLEHIASGGQSVAVSSTQETLNDAWTADVLPLCRQALHNRYPFASGSGSDVALADFQRLFAPNGLIDGFFRQNLMRYVDMGRKPWRSRRHNGIDIGLSRATLAQFERAAAIRDAFFPTGGLQLSVPFEVTPVSLDAGADSVVMEIDGQTVRYAHGPVQAARLSWPGSGGRTRLTFQSAATGQPSMAAFAGPWAFFRLLDQGRRMGGGTGDRFRVQFSAGGHAAVFEIRAGSVMNPFNLPALKAFRCPGSL</sequence>
<accession>A0A7W6S124</accession>
<dbReference type="InterPro" id="IPR010623">
    <property type="entry name" value="IcmF_C"/>
</dbReference>
<feature type="domain" description="Type VI secretion system component TssM1 helical" evidence="5">
    <location>
        <begin position="1005"/>
        <end position="1106"/>
    </location>
</feature>
<dbReference type="Proteomes" id="UP000555728">
    <property type="component" value="Unassembled WGS sequence"/>
</dbReference>
<keyword evidence="1" id="KW-0472">Membrane</keyword>
<evidence type="ECO:0000313" key="6">
    <source>
        <dbReference type="EMBL" id="MBB4286257.1"/>
    </source>
</evidence>
<proteinExistence type="predicted"/>
<dbReference type="InterPro" id="IPR009612">
    <property type="entry name" value="IcmF-rel"/>
</dbReference>
<evidence type="ECO:0000259" key="3">
    <source>
        <dbReference type="Pfam" id="PF06761"/>
    </source>
</evidence>
<dbReference type="SUPFAM" id="SSF52540">
    <property type="entry name" value="P-loop containing nucleoside triphosphate hydrolases"/>
    <property type="match status" value="1"/>
</dbReference>
<dbReference type="InterPro" id="IPR053156">
    <property type="entry name" value="T6SS_TssM-like"/>
</dbReference>
<dbReference type="AlphaFoldDB" id="A0A7W6S124"/>
<dbReference type="PANTHER" id="PTHR36153:SF1">
    <property type="entry name" value="TYPE VI SECRETION SYSTEM COMPONENT TSSM1"/>
    <property type="match status" value="1"/>
</dbReference>
<evidence type="ECO:0000259" key="2">
    <source>
        <dbReference type="Pfam" id="PF06744"/>
    </source>
</evidence>
<dbReference type="InterPro" id="IPR017731">
    <property type="entry name" value="TssM1-like"/>
</dbReference>
<dbReference type="InterPro" id="IPR048677">
    <property type="entry name" value="TssM1_hel"/>
</dbReference>
<dbReference type="Pfam" id="PF21070">
    <property type="entry name" value="IcmF_helical"/>
    <property type="match status" value="1"/>
</dbReference>
<reference evidence="6 7" key="1">
    <citation type="submission" date="2020-08" db="EMBL/GenBank/DDBJ databases">
        <title>Genome sequencing of Purple Non-Sulfur Bacteria from various extreme environments.</title>
        <authorList>
            <person name="Mayer M."/>
        </authorList>
    </citation>
    <scope>NUCLEOTIDE SEQUENCE [LARGE SCALE GENOMIC DNA]</scope>
    <source>
        <strain evidence="6 7">JA135</strain>
    </source>
</reference>
<evidence type="ECO:0000256" key="1">
    <source>
        <dbReference type="SAM" id="Phobius"/>
    </source>
</evidence>
<dbReference type="PANTHER" id="PTHR36153">
    <property type="entry name" value="INNER MEMBRANE PROTEIN-RELATED"/>
    <property type="match status" value="1"/>
</dbReference>
<comment type="caution">
    <text evidence="6">The sequence shown here is derived from an EMBL/GenBank/DDBJ whole genome shotgun (WGS) entry which is preliminary data.</text>
</comment>
<dbReference type="InterPro" id="IPR027417">
    <property type="entry name" value="P-loop_NTPase"/>
</dbReference>
<keyword evidence="7" id="KW-1185">Reference proteome</keyword>
<dbReference type="InterPro" id="IPR025743">
    <property type="entry name" value="TssM1_N"/>
</dbReference>
<feature type="transmembrane region" description="Helical" evidence="1">
    <location>
        <begin position="447"/>
        <end position="469"/>
    </location>
</feature>
<name>A0A7W6S124_9PROT</name>
<evidence type="ECO:0000313" key="7">
    <source>
        <dbReference type="Proteomes" id="UP000555728"/>
    </source>
</evidence>
<dbReference type="Pfam" id="PF06761">
    <property type="entry name" value="IcmF-related"/>
    <property type="match status" value="1"/>
</dbReference>